<dbReference type="PANTHER" id="PTHR10353">
    <property type="entry name" value="GLYCOSYL HYDROLASE"/>
    <property type="match status" value="1"/>
</dbReference>
<dbReference type="InterPro" id="IPR001360">
    <property type="entry name" value="Glyco_hydro_1"/>
</dbReference>
<organism evidence="10 11">
    <name type="scientific">Fibrivirga algicola</name>
    <dbReference type="NCBI Taxonomy" id="2950420"/>
    <lineage>
        <taxon>Bacteria</taxon>
        <taxon>Pseudomonadati</taxon>
        <taxon>Bacteroidota</taxon>
        <taxon>Cytophagia</taxon>
        <taxon>Cytophagales</taxon>
        <taxon>Spirosomataceae</taxon>
        <taxon>Fibrivirga</taxon>
    </lineage>
</organism>
<dbReference type="EC" id="3.2.1.21" evidence="3 9"/>
<dbReference type="InterPro" id="IPR017853">
    <property type="entry name" value="GH"/>
</dbReference>
<dbReference type="NCBIfam" id="TIGR03356">
    <property type="entry name" value="BGL"/>
    <property type="match status" value="1"/>
</dbReference>
<accession>A0ABX0QJE0</accession>
<evidence type="ECO:0000256" key="5">
    <source>
        <dbReference type="ARBA" id="ARBA00023001"/>
    </source>
</evidence>
<evidence type="ECO:0000256" key="8">
    <source>
        <dbReference type="ARBA" id="ARBA00023326"/>
    </source>
</evidence>
<dbReference type="PRINTS" id="PR00131">
    <property type="entry name" value="GLHYDRLASE1"/>
</dbReference>
<dbReference type="EMBL" id="WAEL01000004">
    <property type="protein sequence ID" value="NID11182.1"/>
    <property type="molecule type" value="Genomic_DNA"/>
</dbReference>
<gene>
    <name evidence="10" type="ORF">F7231_13460</name>
</gene>
<dbReference type="Pfam" id="PF00232">
    <property type="entry name" value="Glyco_hydro_1"/>
    <property type="match status" value="1"/>
</dbReference>
<dbReference type="PANTHER" id="PTHR10353:SF36">
    <property type="entry name" value="LP05116P"/>
    <property type="match status" value="1"/>
</dbReference>
<sequence>MTTVLHRAEFGADFIWGTATAAFQIEGATITDGRGASIWDTFSQKRGAIKTGENALMACDFYHRYATDIALNKAMGFTAFRFSISWSRVLPQGTGRVNEAGLAFYERVIDECIRQGQTPWVTLFHWDLPQALEDRGGWANREVLVWFGEYVTLMVKAFGHKVTHWFVLNEPSAFTILGYLVGMHAPGRRSFTSIPAVIHHAALAQADGGRIIREHVPGAVVGTTFSCSPVDAISPLKRDVQAAQRANALLNRLFIEPALGLGYPTQELPFLKSIEKRFAKPGDRERLAFDFDLIGLQHYFRVVVEHSMLVPYLWGRDVSPNRRRVEAVTEMGWEIHPTSMLQIIRQFSLYDGPHRWIVAESGAAFYDQVEQGQVIDTARTAYHVQCLQQVRQAKADGIDLAGYFVWTLLDNFEWAEGYRPRFGLVHVDHRTQHRIIKQSGQWFRHFLTG</sequence>
<evidence type="ECO:0000256" key="2">
    <source>
        <dbReference type="ARBA" id="ARBA00010838"/>
    </source>
</evidence>
<keyword evidence="8" id="KW-0624">Polysaccharide degradation</keyword>
<comment type="similarity">
    <text evidence="2 9">Belongs to the glycosyl hydrolase 1 family.</text>
</comment>
<keyword evidence="6" id="KW-0119">Carbohydrate metabolism</keyword>
<evidence type="ECO:0000256" key="9">
    <source>
        <dbReference type="RuleBase" id="RU361175"/>
    </source>
</evidence>
<keyword evidence="7 9" id="KW-0326">Glycosidase</keyword>
<comment type="caution">
    <text evidence="10">The sequence shown here is derived from an EMBL/GenBank/DDBJ whole genome shotgun (WGS) entry which is preliminary data.</text>
</comment>
<reference evidence="11" key="1">
    <citation type="submission" date="2019-09" db="EMBL/GenBank/DDBJ databases">
        <authorList>
            <person name="Jung D.-H."/>
        </authorList>
    </citation>
    <scope>NUCLEOTIDE SEQUENCE [LARGE SCALE GENOMIC DNA]</scope>
    <source>
        <strain evidence="11">JA-25</strain>
    </source>
</reference>
<dbReference type="SUPFAM" id="SSF51445">
    <property type="entry name" value="(Trans)glycosidases"/>
    <property type="match status" value="1"/>
</dbReference>
<reference evidence="11" key="2">
    <citation type="submission" date="2023-07" db="EMBL/GenBank/DDBJ databases">
        <authorList>
            <person name="Jung D.-H."/>
        </authorList>
    </citation>
    <scope>NUCLEOTIDE SEQUENCE [LARGE SCALE GENOMIC DNA]</scope>
    <source>
        <strain evidence="11">JA-25</strain>
    </source>
</reference>
<evidence type="ECO:0000256" key="4">
    <source>
        <dbReference type="ARBA" id="ARBA00022801"/>
    </source>
</evidence>
<evidence type="ECO:0000313" key="10">
    <source>
        <dbReference type="EMBL" id="NID11182.1"/>
    </source>
</evidence>
<keyword evidence="4 9" id="KW-0378">Hydrolase</keyword>
<comment type="catalytic activity">
    <reaction evidence="1 9">
        <text>Hydrolysis of terminal, non-reducing beta-D-glucosyl residues with release of beta-D-glucose.</text>
        <dbReference type="EC" id="3.2.1.21"/>
    </reaction>
</comment>
<evidence type="ECO:0000256" key="6">
    <source>
        <dbReference type="ARBA" id="ARBA00023277"/>
    </source>
</evidence>
<dbReference type="Proteomes" id="UP000606008">
    <property type="component" value="Unassembled WGS sequence"/>
</dbReference>
<name>A0ABX0QJE0_9BACT</name>
<dbReference type="InterPro" id="IPR033132">
    <property type="entry name" value="GH_1_N_CS"/>
</dbReference>
<evidence type="ECO:0000256" key="7">
    <source>
        <dbReference type="ARBA" id="ARBA00023295"/>
    </source>
</evidence>
<evidence type="ECO:0000256" key="1">
    <source>
        <dbReference type="ARBA" id="ARBA00000448"/>
    </source>
</evidence>
<dbReference type="Gene3D" id="3.20.20.80">
    <property type="entry name" value="Glycosidases"/>
    <property type="match status" value="1"/>
</dbReference>
<dbReference type="RefSeq" id="WP_166692257.1">
    <property type="nucleotide sequence ID" value="NZ_WAEL01000004.1"/>
</dbReference>
<evidence type="ECO:0000256" key="3">
    <source>
        <dbReference type="ARBA" id="ARBA00012744"/>
    </source>
</evidence>
<evidence type="ECO:0000313" key="11">
    <source>
        <dbReference type="Proteomes" id="UP000606008"/>
    </source>
</evidence>
<keyword evidence="5" id="KW-0136">Cellulose degradation</keyword>
<proteinExistence type="inferred from homology"/>
<keyword evidence="11" id="KW-1185">Reference proteome</keyword>
<protein>
    <recommendedName>
        <fullName evidence="3 9">Beta-glucosidase</fullName>
        <ecNumber evidence="3 9">3.2.1.21</ecNumber>
    </recommendedName>
</protein>
<dbReference type="GO" id="GO:0004565">
    <property type="term" value="F:beta-galactosidase activity"/>
    <property type="evidence" value="ECO:0007669"/>
    <property type="project" value="UniProtKB-EC"/>
</dbReference>
<dbReference type="PROSITE" id="PS00653">
    <property type="entry name" value="GLYCOSYL_HYDROL_F1_2"/>
    <property type="match status" value="1"/>
</dbReference>
<dbReference type="InterPro" id="IPR017736">
    <property type="entry name" value="Glyco_hydro_1_beta-glucosidase"/>
</dbReference>